<organism evidence="1 2">
    <name type="scientific">Paenibacillus agilis</name>
    <dbReference type="NCBI Taxonomy" id="3020863"/>
    <lineage>
        <taxon>Bacteria</taxon>
        <taxon>Bacillati</taxon>
        <taxon>Bacillota</taxon>
        <taxon>Bacilli</taxon>
        <taxon>Bacillales</taxon>
        <taxon>Paenibacillaceae</taxon>
        <taxon>Paenibacillus</taxon>
    </lineage>
</organism>
<evidence type="ECO:0000313" key="2">
    <source>
        <dbReference type="Proteomes" id="UP000318102"/>
    </source>
</evidence>
<protein>
    <recommendedName>
        <fullName evidence="3">Spore coat protein</fullName>
    </recommendedName>
</protein>
<accession>A0A559IWY0</accession>
<evidence type="ECO:0000313" key="1">
    <source>
        <dbReference type="EMBL" id="TVX92123.1"/>
    </source>
</evidence>
<gene>
    <name evidence="1" type="ORF">FPZ44_03050</name>
</gene>
<name>A0A559IWY0_9BACL</name>
<dbReference type="RefSeq" id="WP_144987282.1">
    <property type="nucleotide sequence ID" value="NZ_VNJK01000001.1"/>
</dbReference>
<comment type="caution">
    <text evidence="1">The sequence shown here is derived from an EMBL/GenBank/DDBJ whole genome shotgun (WGS) entry which is preliminary data.</text>
</comment>
<sequence>MTHFGGQMQPLTSKELEYVVDCLTNEDLLLKQCAAAASQTSNQAVYQFLAQEANAHQQHYNMLHESLQQHVQLAPAQPQG</sequence>
<dbReference type="AlphaFoldDB" id="A0A559IWY0"/>
<dbReference type="Proteomes" id="UP000318102">
    <property type="component" value="Unassembled WGS sequence"/>
</dbReference>
<dbReference type="OrthoDB" id="2382349at2"/>
<dbReference type="EMBL" id="VNJK01000001">
    <property type="protein sequence ID" value="TVX92123.1"/>
    <property type="molecule type" value="Genomic_DNA"/>
</dbReference>
<proteinExistence type="predicted"/>
<keyword evidence="2" id="KW-1185">Reference proteome</keyword>
<reference evidence="1 2" key="1">
    <citation type="submission" date="2019-07" db="EMBL/GenBank/DDBJ databases">
        <authorList>
            <person name="Kim J."/>
        </authorList>
    </citation>
    <scope>NUCLEOTIDE SEQUENCE [LARGE SCALE GENOMIC DNA]</scope>
    <source>
        <strain evidence="1 2">N4</strain>
    </source>
</reference>
<evidence type="ECO:0008006" key="3">
    <source>
        <dbReference type="Google" id="ProtNLM"/>
    </source>
</evidence>